<feature type="compositionally biased region" description="Polar residues" evidence="10">
    <location>
        <begin position="217"/>
        <end position="234"/>
    </location>
</feature>
<dbReference type="EC" id="2.7.11.25" evidence="2"/>
<feature type="region of interest" description="Disordered" evidence="10">
    <location>
        <begin position="1"/>
        <end position="89"/>
    </location>
</feature>
<name>A0AAV5IAL8_9ROSI</name>
<evidence type="ECO:0000256" key="6">
    <source>
        <dbReference type="ARBA" id="ARBA00022840"/>
    </source>
</evidence>
<feature type="region of interest" description="Disordered" evidence="10">
    <location>
        <begin position="136"/>
        <end position="234"/>
    </location>
</feature>
<keyword evidence="4 9" id="KW-0547">Nucleotide-binding</keyword>
<feature type="domain" description="Protein kinase" evidence="11">
    <location>
        <begin position="362"/>
        <end position="623"/>
    </location>
</feature>
<evidence type="ECO:0000256" key="7">
    <source>
        <dbReference type="ARBA" id="ARBA00047559"/>
    </source>
</evidence>
<dbReference type="Pfam" id="PF00069">
    <property type="entry name" value="Pkinase"/>
    <property type="match status" value="1"/>
</dbReference>
<dbReference type="FunFam" id="1.10.510.10:FF:000357">
    <property type="entry name" value="Mitogen-activated protein kinase kinase kinase 5"/>
    <property type="match status" value="1"/>
</dbReference>
<comment type="catalytic activity">
    <reaction evidence="8">
        <text>L-seryl-[protein] + ATP = O-phospho-L-seryl-[protein] + ADP + H(+)</text>
        <dbReference type="Rhea" id="RHEA:17989"/>
        <dbReference type="Rhea" id="RHEA-COMP:9863"/>
        <dbReference type="Rhea" id="RHEA-COMP:11604"/>
        <dbReference type="ChEBI" id="CHEBI:15378"/>
        <dbReference type="ChEBI" id="CHEBI:29999"/>
        <dbReference type="ChEBI" id="CHEBI:30616"/>
        <dbReference type="ChEBI" id="CHEBI:83421"/>
        <dbReference type="ChEBI" id="CHEBI:456216"/>
        <dbReference type="EC" id="2.7.11.25"/>
    </reaction>
</comment>
<dbReference type="SUPFAM" id="SSF56112">
    <property type="entry name" value="Protein kinase-like (PK-like)"/>
    <property type="match status" value="1"/>
</dbReference>
<dbReference type="InterPro" id="IPR050538">
    <property type="entry name" value="MAP_kinase_kinase_kinase"/>
</dbReference>
<keyword evidence="6 9" id="KW-0067">ATP-binding</keyword>
<feature type="binding site" evidence="9">
    <location>
        <position position="391"/>
    </location>
    <ligand>
        <name>ATP</name>
        <dbReference type="ChEBI" id="CHEBI:30616"/>
    </ligand>
</feature>
<feature type="region of interest" description="Disordered" evidence="10">
    <location>
        <begin position="625"/>
        <end position="722"/>
    </location>
</feature>
<dbReference type="GO" id="GO:0005524">
    <property type="term" value="F:ATP binding"/>
    <property type="evidence" value="ECO:0007669"/>
    <property type="project" value="UniProtKB-UniRule"/>
</dbReference>
<proteinExistence type="inferred from homology"/>
<dbReference type="EMBL" id="BPVZ01000008">
    <property type="protein sequence ID" value="GKU94686.1"/>
    <property type="molecule type" value="Genomic_DNA"/>
</dbReference>
<comment type="similarity">
    <text evidence="1">Belongs to the protein kinase superfamily. STE Ser/Thr protein kinase family. MAP kinase kinase kinase subfamily.</text>
</comment>
<dbReference type="PROSITE" id="PS50011">
    <property type="entry name" value="PROTEIN_KINASE_DOM"/>
    <property type="match status" value="1"/>
</dbReference>
<feature type="compositionally biased region" description="Polar residues" evidence="10">
    <location>
        <begin position="625"/>
        <end position="636"/>
    </location>
</feature>
<comment type="caution">
    <text evidence="12">The sequence shown here is derived from an EMBL/GenBank/DDBJ whole genome shotgun (WGS) entry which is preliminary data.</text>
</comment>
<evidence type="ECO:0000256" key="8">
    <source>
        <dbReference type="ARBA" id="ARBA00048329"/>
    </source>
</evidence>
<feature type="compositionally biased region" description="Pro residues" evidence="10">
    <location>
        <begin position="331"/>
        <end position="341"/>
    </location>
</feature>
<evidence type="ECO:0000256" key="3">
    <source>
        <dbReference type="ARBA" id="ARBA00022679"/>
    </source>
</evidence>
<feature type="compositionally biased region" description="Basic and acidic residues" evidence="10">
    <location>
        <begin position="156"/>
        <end position="170"/>
    </location>
</feature>
<dbReference type="InterPro" id="IPR000719">
    <property type="entry name" value="Prot_kinase_dom"/>
</dbReference>
<dbReference type="GO" id="GO:0005737">
    <property type="term" value="C:cytoplasm"/>
    <property type="evidence" value="ECO:0007669"/>
    <property type="project" value="TreeGrafter"/>
</dbReference>
<dbReference type="PANTHER" id="PTHR48016:SF5">
    <property type="entry name" value="MITOGEN-ACTIVATED PROTEIN KINASE KINASE KINASE 5"/>
    <property type="match status" value="1"/>
</dbReference>
<feature type="compositionally biased region" description="Low complexity" evidence="10">
    <location>
        <begin position="112"/>
        <end position="121"/>
    </location>
</feature>
<evidence type="ECO:0000259" key="11">
    <source>
        <dbReference type="PROSITE" id="PS50011"/>
    </source>
</evidence>
<feature type="region of interest" description="Disordered" evidence="10">
    <location>
        <begin position="101"/>
        <end position="121"/>
    </location>
</feature>
<dbReference type="GO" id="GO:0004709">
    <property type="term" value="F:MAP kinase kinase kinase activity"/>
    <property type="evidence" value="ECO:0007669"/>
    <property type="project" value="UniProtKB-EC"/>
</dbReference>
<dbReference type="InterPro" id="IPR017441">
    <property type="entry name" value="Protein_kinase_ATP_BS"/>
</dbReference>
<comment type="catalytic activity">
    <reaction evidence="7">
        <text>L-threonyl-[protein] + ATP = O-phospho-L-threonyl-[protein] + ADP + H(+)</text>
        <dbReference type="Rhea" id="RHEA:46608"/>
        <dbReference type="Rhea" id="RHEA-COMP:11060"/>
        <dbReference type="Rhea" id="RHEA-COMP:11605"/>
        <dbReference type="ChEBI" id="CHEBI:15378"/>
        <dbReference type="ChEBI" id="CHEBI:30013"/>
        <dbReference type="ChEBI" id="CHEBI:30616"/>
        <dbReference type="ChEBI" id="CHEBI:61977"/>
        <dbReference type="ChEBI" id="CHEBI:456216"/>
        <dbReference type="EC" id="2.7.11.25"/>
    </reaction>
</comment>
<evidence type="ECO:0000256" key="10">
    <source>
        <dbReference type="SAM" id="MobiDB-lite"/>
    </source>
</evidence>
<dbReference type="PANTHER" id="PTHR48016">
    <property type="entry name" value="MAP KINASE KINASE KINASE SSK2-RELATED-RELATED"/>
    <property type="match status" value="1"/>
</dbReference>
<reference evidence="12 13" key="1">
    <citation type="journal article" date="2021" name="Commun. Biol.">
        <title>The genome of Shorea leprosula (Dipterocarpaceae) highlights the ecological relevance of drought in aseasonal tropical rainforests.</title>
        <authorList>
            <person name="Ng K.K.S."/>
            <person name="Kobayashi M.J."/>
            <person name="Fawcett J.A."/>
            <person name="Hatakeyama M."/>
            <person name="Paape T."/>
            <person name="Ng C.H."/>
            <person name="Ang C.C."/>
            <person name="Tnah L.H."/>
            <person name="Lee C.T."/>
            <person name="Nishiyama T."/>
            <person name="Sese J."/>
            <person name="O'Brien M.J."/>
            <person name="Copetti D."/>
            <person name="Mohd Noor M.I."/>
            <person name="Ong R.C."/>
            <person name="Putra M."/>
            <person name="Sireger I.Z."/>
            <person name="Indrioko S."/>
            <person name="Kosugi Y."/>
            <person name="Izuno A."/>
            <person name="Isagi Y."/>
            <person name="Lee S.L."/>
            <person name="Shimizu K.K."/>
        </authorList>
    </citation>
    <scope>NUCLEOTIDE SEQUENCE [LARGE SCALE GENOMIC DNA]</scope>
    <source>
        <strain evidence="12">214</strain>
    </source>
</reference>
<organism evidence="12 13">
    <name type="scientific">Rubroshorea leprosula</name>
    <dbReference type="NCBI Taxonomy" id="152421"/>
    <lineage>
        <taxon>Eukaryota</taxon>
        <taxon>Viridiplantae</taxon>
        <taxon>Streptophyta</taxon>
        <taxon>Embryophyta</taxon>
        <taxon>Tracheophyta</taxon>
        <taxon>Spermatophyta</taxon>
        <taxon>Magnoliopsida</taxon>
        <taxon>eudicotyledons</taxon>
        <taxon>Gunneridae</taxon>
        <taxon>Pentapetalae</taxon>
        <taxon>rosids</taxon>
        <taxon>malvids</taxon>
        <taxon>Malvales</taxon>
        <taxon>Dipterocarpaceae</taxon>
        <taxon>Rubroshorea</taxon>
    </lineage>
</organism>
<dbReference type="SMART" id="SM00220">
    <property type="entry name" value="S_TKc"/>
    <property type="match status" value="1"/>
</dbReference>
<evidence type="ECO:0000313" key="12">
    <source>
        <dbReference type="EMBL" id="GKU94686.1"/>
    </source>
</evidence>
<evidence type="ECO:0000256" key="5">
    <source>
        <dbReference type="ARBA" id="ARBA00022777"/>
    </source>
</evidence>
<dbReference type="Proteomes" id="UP001054252">
    <property type="component" value="Unassembled WGS sequence"/>
</dbReference>
<keyword evidence="5" id="KW-0418">Kinase</keyword>
<dbReference type="Gene3D" id="1.10.510.10">
    <property type="entry name" value="Transferase(Phosphotransferase) domain 1"/>
    <property type="match status" value="1"/>
</dbReference>
<dbReference type="InterPro" id="IPR011009">
    <property type="entry name" value="Kinase-like_dom_sf"/>
</dbReference>
<evidence type="ECO:0000313" key="13">
    <source>
        <dbReference type="Proteomes" id="UP001054252"/>
    </source>
</evidence>
<dbReference type="AlphaFoldDB" id="A0AAV5IAL8"/>
<evidence type="ECO:0000256" key="9">
    <source>
        <dbReference type="PROSITE-ProRule" id="PRU10141"/>
    </source>
</evidence>
<sequence length="722" mass="78856">MRWLPSISFSSSSSSSASSSSSSATSSSFSFFHLSSSTSSSPKNNGHDNNQKSLSQHEQHHHRYNLPGSSSIAPKLNRQRKPRNLSDQELVEVKSETVVALSKSSSSYDNCPTVSIPVPKSSSVSVAVPLPLPLPVPDADVEQRHPSPKELGPGKYVEDRDRDRDGDKADGLGGVSVPLTPAASTSVARDSRSTFRLARQDVNQEKSHRDEFRVNVPAQSSTNSPFTSPVLSPQRRSSADAFPLYYMVPKGNHVWSAPEMPSLDVPGLPPPAFFDYTAFSPDNTPLHSPNRSPRRNARSPSGPASPLHPKLSLDTSSTWLESNGPLGGHPLPLPPGAPMPSPSSSILPGATKPESLPMNTQWQKGKLIGRGTFGSVYVASSRETGALCAMKEVEMFPDDPKSAECIKQLEQEIKVLSQLKHTNIVQYYGSEIVEDRFYIYLEYVHPGSINKYVQEHCGAMTESVVRNFTRHILSGLAYLHGTKTIHRDIKGANLLVDASGVVKLADFGMAKHLTGQRADLSLKGSPYWMAPELMQAVMQKDNSSNLALAVDIWSLGCTIIEMFTGKPPWSDYEGAAAMFKVMNNTPPIPETLSPEGKDFLRCCFQRNPADRPSASMLLEHRFLKSSQQSGIQSATPLFNGMKSMDLPLSPREHSDIKLDQLPVLPSSRSPKAVTSESETAQRSHHEASNLRRASRHSPCSTLEALPSLSPPRSHQNAHHYHS</sequence>
<feature type="compositionally biased region" description="Basic and acidic residues" evidence="10">
    <location>
        <begin position="45"/>
        <end position="58"/>
    </location>
</feature>
<evidence type="ECO:0000256" key="4">
    <source>
        <dbReference type="ARBA" id="ARBA00022741"/>
    </source>
</evidence>
<evidence type="ECO:0000256" key="2">
    <source>
        <dbReference type="ARBA" id="ARBA00012406"/>
    </source>
</evidence>
<accession>A0AAV5IAL8</accession>
<feature type="compositionally biased region" description="Polar residues" evidence="10">
    <location>
        <begin position="666"/>
        <end position="678"/>
    </location>
</feature>
<keyword evidence="3" id="KW-0808">Transferase</keyword>
<feature type="region of interest" description="Disordered" evidence="10">
    <location>
        <begin position="279"/>
        <end position="357"/>
    </location>
</feature>
<evidence type="ECO:0000256" key="1">
    <source>
        <dbReference type="ARBA" id="ARBA00006529"/>
    </source>
</evidence>
<gene>
    <name evidence="12" type="ORF">SLEP1_g8140</name>
</gene>
<keyword evidence="13" id="KW-1185">Reference proteome</keyword>
<feature type="compositionally biased region" description="Basic and acidic residues" evidence="10">
    <location>
        <begin position="679"/>
        <end position="689"/>
    </location>
</feature>
<protein>
    <recommendedName>
        <fullName evidence="2">mitogen-activated protein kinase kinase kinase</fullName>
        <ecNumber evidence="2">2.7.11.25</ecNumber>
    </recommendedName>
</protein>
<feature type="compositionally biased region" description="Basic and acidic residues" evidence="10">
    <location>
        <begin position="189"/>
        <end position="213"/>
    </location>
</feature>
<dbReference type="PROSITE" id="PS00107">
    <property type="entry name" value="PROTEIN_KINASE_ATP"/>
    <property type="match status" value="1"/>
</dbReference>
<feature type="compositionally biased region" description="Low complexity" evidence="10">
    <location>
        <begin position="1"/>
        <end position="41"/>
    </location>
</feature>